<dbReference type="EMBL" id="JACHXD010000008">
    <property type="protein sequence ID" value="MBB3120119.1"/>
    <property type="molecule type" value="Genomic_DNA"/>
</dbReference>
<dbReference type="RefSeq" id="WP_221208159.1">
    <property type="nucleotide sequence ID" value="NZ_JACHXD010000008.1"/>
</dbReference>
<gene>
    <name evidence="1" type="ORF">FHS03_003178</name>
</gene>
<evidence type="ECO:0000313" key="1">
    <source>
        <dbReference type="EMBL" id="MBB3120119.1"/>
    </source>
</evidence>
<dbReference type="Proteomes" id="UP000541535">
    <property type="component" value="Unassembled WGS sequence"/>
</dbReference>
<evidence type="ECO:0000313" key="2">
    <source>
        <dbReference type="Proteomes" id="UP000541535"/>
    </source>
</evidence>
<name>A0A7W5BBI2_9BURK</name>
<reference evidence="1 2" key="1">
    <citation type="submission" date="2020-08" db="EMBL/GenBank/DDBJ databases">
        <title>Genomic Encyclopedia of Type Strains, Phase III (KMG-III): the genomes of soil and plant-associated and newly described type strains.</title>
        <authorList>
            <person name="Whitman W."/>
        </authorList>
    </citation>
    <scope>NUCLEOTIDE SEQUENCE [LARGE SCALE GENOMIC DNA]</scope>
    <source>
        <strain evidence="1 2">CECT 8897</strain>
    </source>
</reference>
<keyword evidence="2" id="KW-1185">Reference proteome</keyword>
<sequence>MFDYTSSEPEVIAKWFSHALADIGTADAIALIRKFAGSPNAGVAKEMMYRLEKLHAE</sequence>
<protein>
    <submittedName>
        <fullName evidence="1">Uncharacterized protein</fullName>
    </submittedName>
</protein>
<comment type="caution">
    <text evidence="1">The sequence shown here is derived from an EMBL/GenBank/DDBJ whole genome shotgun (WGS) entry which is preliminary data.</text>
</comment>
<accession>A0A7W5BBI2</accession>
<organism evidence="1 2">
    <name type="scientific">Pseudoduganella violacea</name>
    <dbReference type="NCBI Taxonomy" id="1715466"/>
    <lineage>
        <taxon>Bacteria</taxon>
        <taxon>Pseudomonadati</taxon>
        <taxon>Pseudomonadota</taxon>
        <taxon>Betaproteobacteria</taxon>
        <taxon>Burkholderiales</taxon>
        <taxon>Oxalobacteraceae</taxon>
        <taxon>Telluria group</taxon>
        <taxon>Pseudoduganella</taxon>
    </lineage>
</organism>
<proteinExistence type="predicted"/>
<dbReference type="AlphaFoldDB" id="A0A7W5BBI2"/>